<dbReference type="STRING" id="2512241.A0A553I369"/>
<dbReference type="Pfam" id="PF11951">
    <property type="entry name" value="Fungal_trans_2"/>
    <property type="match status" value="1"/>
</dbReference>
<evidence type="ECO:0000259" key="7">
    <source>
        <dbReference type="Pfam" id="PF00172"/>
    </source>
</evidence>
<reference evidence="9" key="1">
    <citation type="submission" date="2019-06" db="EMBL/GenBank/DDBJ databases">
        <title>Draft genome sequence of the griseofulvin-producing fungus Xylaria cubensis strain G536.</title>
        <authorList>
            <person name="Mead M.E."/>
            <person name="Raja H.A."/>
            <person name="Steenwyk J.L."/>
            <person name="Knowles S.L."/>
            <person name="Oberlies N.H."/>
            <person name="Rokas A."/>
        </authorList>
    </citation>
    <scope>NUCLEOTIDE SEQUENCE [LARGE SCALE GENOMIC DNA]</scope>
    <source>
        <strain evidence="9">G536</strain>
    </source>
</reference>
<dbReference type="InterPro" id="IPR001138">
    <property type="entry name" value="Zn2Cys6_DnaBD"/>
</dbReference>
<keyword evidence="1" id="KW-0479">Metal-binding</keyword>
<keyword evidence="2" id="KW-0862">Zinc</keyword>
<dbReference type="CDD" id="cd00067">
    <property type="entry name" value="GAL4"/>
    <property type="match status" value="1"/>
</dbReference>
<name>A0A553I369_9PEZI</name>
<protein>
    <recommendedName>
        <fullName evidence="7">Zn(2)-C6 fungal-type domain-containing protein</fullName>
    </recommendedName>
</protein>
<sequence>MAMLDLRSNHIAQLPSRPMRFRSTNPQLQREYGLSLPLIKVMESTTMALELTLASRKRKIKCDEAHPACRKCTSTGRACDGYGIWGGGGSGKLHGLRRPRDSIVAAVASPMPLHIPVFVASAVEKEHFDWFRYHTLSKLPGSFNSGFWVTLLPQACLGERAVLNAVLALSSVHRGGGKGNQKLTSMKSVNEAEIFTLEHYLQAITHLQPYFSCRNRASFRIALIVCIVFVCIDLLRGNFSSARNHVRGGLRLIADMQQLVFGGIGNNFINNVNGRAHMKVVIGDSIDHWIMEVLSRLYIQINLCQPPRSHSSMVPFQISSPLPPLQKFDSSRLAWLDLDRQLHRILHIASQARQRQRNSATSSPTSITTARLHQSVLADLKQWEKILKASKETLLGNGSVEYQKAYCILAMYHTMATIMAHTCVYPEDELIFDAHTDSFILLIEQATALCSIPDGSLEQATALSEGISFDTSRSIVDVGCLPQLYYTALKCRVHHVRHRAVELLQPLVHREGFWDARIAATVAKRVMEVEEGDYYKPSEITGDNSSENSLPALPGCYRLRDAEVVYSGEPFDRVLLFCRGKEGCDDKRRACIAQYDVGSQSWMDVVEQ</sequence>
<dbReference type="EMBL" id="VFLP01000020">
    <property type="protein sequence ID" value="TRX94648.1"/>
    <property type="molecule type" value="Genomic_DNA"/>
</dbReference>
<evidence type="ECO:0000313" key="8">
    <source>
        <dbReference type="EMBL" id="TRX94648.1"/>
    </source>
</evidence>
<dbReference type="AlphaFoldDB" id="A0A553I369"/>
<evidence type="ECO:0000313" key="9">
    <source>
        <dbReference type="Proteomes" id="UP000319160"/>
    </source>
</evidence>
<evidence type="ECO:0000256" key="6">
    <source>
        <dbReference type="ARBA" id="ARBA00023242"/>
    </source>
</evidence>
<dbReference type="Gene3D" id="4.10.240.10">
    <property type="entry name" value="Zn(2)-C6 fungal-type DNA-binding domain"/>
    <property type="match status" value="1"/>
</dbReference>
<evidence type="ECO:0000256" key="1">
    <source>
        <dbReference type="ARBA" id="ARBA00022723"/>
    </source>
</evidence>
<organism evidence="8 9">
    <name type="scientific">Xylaria flabelliformis</name>
    <dbReference type="NCBI Taxonomy" id="2512241"/>
    <lineage>
        <taxon>Eukaryota</taxon>
        <taxon>Fungi</taxon>
        <taxon>Dikarya</taxon>
        <taxon>Ascomycota</taxon>
        <taxon>Pezizomycotina</taxon>
        <taxon>Sordariomycetes</taxon>
        <taxon>Xylariomycetidae</taxon>
        <taxon>Xylariales</taxon>
        <taxon>Xylariaceae</taxon>
        <taxon>Xylaria</taxon>
    </lineage>
</organism>
<keyword evidence="9" id="KW-1185">Reference proteome</keyword>
<accession>A0A553I369</accession>
<evidence type="ECO:0000256" key="5">
    <source>
        <dbReference type="ARBA" id="ARBA00023163"/>
    </source>
</evidence>
<dbReference type="GO" id="GO:0000981">
    <property type="term" value="F:DNA-binding transcription factor activity, RNA polymerase II-specific"/>
    <property type="evidence" value="ECO:0007669"/>
    <property type="project" value="InterPro"/>
</dbReference>
<dbReference type="PANTHER" id="PTHR36206:SF16">
    <property type="entry name" value="TRANSCRIPTION FACTOR DOMAIN-CONTAINING PROTEIN-RELATED"/>
    <property type="match status" value="1"/>
</dbReference>
<dbReference type="Pfam" id="PF00172">
    <property type="entry name" value="Zn_clus"/>
    <property type="match status" value="1"/>
</dbReference>
<keyword evidence="3" id="KW-0805">Transcription regulation</keyword>
<keyword evidence="5" id="KW-0804">Transcription</keyword>
<evidence type="ECO:0000256" key="3">
    <source>
        <dbReference type="ARBA" id="ARBA00023015"/>
    </source>
</evidence>
<feature type="domain" description="Zn(2)-C6 fungal-type" evidence="7">
    <location>
        <begin position="56"/>
        <end position="82"/>
    </location>
</feature>
<proteinExistence type="predicted"/>
<dbReference type="InterPro" id="IPR036864">
    <property type="entry name" value="Zn2-C6_fun-type_DNA-bd_sf"/>
</dbReference>
<keyword evidence="4" id="KW-0238">DNA-binding</keyword>
<dbReference type="GO" id="GO:0008270">
    <property type="term" value="F:zinc ion binding"/>
    <property type="evidence" value="ECO:0007669"/>
    <property type="project" value="InterPro"/>
</dbReference>
<keyword evidence="6" id="KW-0539">Nucleus</keyword>
<dbReference type="PANTHER" id="PTHR36206">
    <property type="entry name" value="ASPERCRYPTIN BIOSYNTHESIS CLUSTER-SPECIFIC TRANSCRIPTION REGULATOR ATNN-RELATED"/>
    <property type="match status" value="1"/>
</dbReference>
<dbReference type="InterPro" id="IPR021858">
    <property type="entry name" value="Fun_TF"/>
</dbReference>
<comment type="caution">
    <text evidence="8">The sequence shown here is derived from an EMBL/GenBank/DDBJ whole genome shotgun (WGS) entry which is preliminary data.</text>
</comment>
<evidence type="ECO:0000256" key="2">
    <source>
        <dbReference type="ARBA" id="ARBA00022833"/>
    </source>
</evidence>
<dbReference type="GO" id="GO:0003677">
    <property type="term" value="F:DNA binding"/>
    <property type="evidence" value="ECO:0007669"/>
    <property type="project" value="UniProtKB-KW"/>
</dbReference>
<dbReference type="OrthoDB" id="3172332at2759"/>
<dbReference type="SUPFAM" id="SSF57701">
    <property type="entry name" value="Zn2/Cys6 DNA-binding domain"/>
    <property type="match status" value="1"/>
</dbReference>
<dbReference type="Proteomes" id="UP000319160">
    <property type="component" value="Unassembled WGS sequence"/>
</dbReference>
<dbReference type="InterPro" id="IPR052360">
    <property type="entry name" value="Transcr_Regulatory_Proteins"/>
</dbReference>
<evidence type="ECO:0000256" key="4">
    <source>
        <dbReference type="ARBA" id="ARBA00023125"/>
    </source>
</evidence>
<gene>
    <name evidence="8" type="ORF">FHL15_004420</name>
</gene>